<keyword evidence="3" id="KW-0732">Signal</keyword>
<sequence length="318" mass="32592">MRPIRLALPATALLLCALAAPAARAAPPASGEWTAAPASGGGTRAAGADGRPSFYLEGAPGTVLEDTVSLSNPSDAPLTLGLRGAAAYNTAHGDFAVREAPDPWIALAAPEVRIPPHTRADVPFAVTVPPGAQPGDHPAALVVSANGRVVGVRLQLRVPGPTLSALTVESVRVDKDLGLIRYALVNRGNTALMPRLAVRAEGVFGRVLARPARQLPVELLPGQRVELTEPWPHPPALDRVTVRLDVDADGGARSTAKASAAFVPWGAVAGAGCVLLGGAATALRLVRRRRRPAGSAGSAGPAEVDVAERELAQTGARQ</sequence>
<reference evidence="4 5" key="1">
    <citation type="submission" date="2018-10" db="EMBL/GenBank/DDBJ databases">
        <title>Relationship between Morphology and Antimicrobial Activity in Streptomyces.</title>
        <authorList>
            <person name="Kang H.J."/>
            <person name="Kim S.B."/>
        </authorList>
    </citation>
    <scope>NUCLEOTIDE SEQUENCE [LARGE SCALE GENOMIC DNA]</scope>
    <source>
        <strain evidence="4 5">BH38</strain>
    </source>
</reference>
<accession>A0A387HF27</accession>
<proteinExistence type="predicted"/>
<feature type="region of interest" description="Disordered" evidence="1">
    <location>
        <begin position="292"/>
        <end position="318"/>
    </location>
</feature>
<evidence type="ECO:0000256" key="3">
    <source>
        <dbReference type="SAM" id="SignalP"/>
    </source>
</evidence>
<dbReference type="KEGG" id="shun:DWB77_04612"/>
<keyword evidence="2" id="KW-0472">Membrane</keyword>
<feature type="compositionally biased region" description="Low complexity" evidence="1">
    <location>
        <begin position="28"/>
        <end position="38"/>
    </location>
</feature>
<keyword evidence="2" id="KW-0812">Transmembrane</keyword>
<feature type="chain" id="PRO_5017273549" description="DUF916 domain-containing protein" evidence="3">
    <location>
        <begin position="26"/>
        <end position="318"/>
    </location>
</feature>
<feature type="transmembrane region" description="Helical" evidence="2">
    <location>
        <begin position="262"/>
        <end position="283"/>
    </location>
</feature>
<feature type="compositionally biased region" description="Low complexity" evidence="1">
    <location>
        <begin position="293"/>
        <end position="302"/>
    </location>
</feature>
<feature type="region of interest" description="Disordered" evidence="1">
    <location>
        <begin position="28"/>
        <end position="52"/>
    </location>
</feature>
<name>A0A387HF27_9ACTN</name>
<feature type="signal peptide" evidence="3">
    <location>
        <begin position="1"/>
        <end position="25"/>
    </location>
</feature>
<dbReference type="EMBL" id="CP032698">
    <property type="protein sequence ID" value="AYG82436.1"/>
    <property type="molecule type" value="Genomic_DNA"/>
</dbReference>
<organism evidence="4 5">
    <name type="scientific">Streptomyces hundungensis</name>
    <dbReference type="NCBI Taxonomy" id="1077946"/>
    <lineage>
        <taxon>Bacteria</taxon>
        <taxon>Bacillati</taxon>
        <taxon>Actinomycetota</taxon>
        <taxon>Actinomycetes</taxon>
        <taxon>Kitasatosporales</taxon>
        <taxon>Streptomycetaceae</taxon>
        <taxon>Streptomyces</taxon>
    </lineage>
</organism>
<evidence type="ECO:0000256" key="1">
    <source>
        <dbReference type="SAM" id="MobiDB-lite"/>
    </source>
</evidence>
<gene>
    <name evidence="4" type="ORF">DWB77_04612</name>
</gene>
<protein>
    <recommendedName>
        <fullName evidence="6">DUF916 domain-containing protein</fullName>
    </recommendedName>
</protein>
<keyword evidence="5" id="KW-1185">Reference proteome</keyword>
<dbReference type="Proteomes" id="UP000271554">
    <property type="component" value="Chromosome"/>
</dbReference>
<evidence type="ECO:0000256" key="2">
    <source>
        <dbReference type="SAM" id="Phobius"/>
    </source>
</evidence>
<evidence type="ECO:0000313" key="5">
    <source>
        <dbReference type="Proteomes" id="UP000271554"/>
    </source>
</evidence>
<dbReference type="AlphaFoldDB" id="A0A387HF27"/>
<dbReference type="RefSeq" id="WP_120723027.1">
    <property type="nucleotide sequence ID" value="NZ_CP032698.1"/>
</dbReference>
<dbReference type="OrthoDB" id="4336304at2"/>
<keyword evidence="2" id="KW-1133">Transmembrane helix</keyword>
<evidence type="ECO:0008006" key="6">
    <source>
        <dbReference type="Google" id="ProtNLM"/>
    </source>
</evidence>
<evidence type="ECO:0000313" key="4">
    <source>
        <dbReference type="EMBL" id="AYG82436.1"/>
    </source>
</evidence>